<proteinExistence type="predicted"/>
<name>A0A2P9HEJ6_9HYPH</name>
<sequence>MPQIWLGEGLAANSVYWLMMSTGPKASECAEGALKPEEPDNLVYHRSMARLDRAAFVASSAKSRQAKQPSQFAMRQLH</sequence>
<evidence type="ECO:0000313" key="1">
    <source>
        <dbReference type="EMBL" id="SPL62544.1"/>
    </source>
</evidence>
<gene>
    <name evidence="1" type="ORF">OHAE_5151</name>
</gene>
<accession>A0A2P9HEJ6</accession>
<organism evidence="1 2">
    <name type="scientific">Ochrobactrum soli</name>
    <dbReference type="NCBI Taxonomy" id="2448455"/>
    <lineage>
        <taxon>Bacteria</taxon>
        <taxon>Pseudomonadati</taxon>
        <taxon>Pseudomonadota</taxon>
        <taxon>Alphaproteobacteria</taxon>
        <taxon>Hyphomicrobiales</taxon>
        <taxon>Brucellaceae</taxon>
        <taxon>Brucella/Ochrobactrum group</taxon>
        <taxon>Ochrobactrum</taxon>
    </lineage>
</organism>
<dbReference type="EMBL" id="OOFM01000003">
    <property type="protein sequence ID" value="SPL62544.1"/>
    <property type="molecule type" value="Genomic_DNA"/>
</dbReference>
<dbReference type="Proteomes" id="UP000246073">
    <property type="component" value="Unassembled WGS sequence"/>
</dbReference>
<protein>
    <submittedName>
        <fullName evidence="1">Uncharacterized protein</fullName>
    </submittedName>
</protein>
<dbReference type="AlphaFoldDB" id="A0A2P9HEJ6"/>
<evidence type="ECO:0000313" key="2">
    <source>
        <dbReference type="Proteomes" id="UP000246073"/>
    </source>
</evidence>
<reference evidence="2" key="1">
    <citation type="submission" date="2017-12" db="EMBL/GenBank/DDBJ databases">
        <authorList>
            <person name="Diaz M."/>
        </authorList>
    </citation>
    <scope>NUCLEOTIDE SEQUENCE [LARGE SCALE GENOMIC DNA]</scope>
    <source>
        <strain evidence="2">FI11154</strain>
    </source>
</reference>
<dbReference type="RefSeq" id="WP_109366672.1">
    <property type="nucleotide sequence ID" value="NZ_OOFM01000003.1"/>
</dbReference>